<comment type="caution">
    <text evidence="1">The sequence shown here is derived from an EMBL/GenBank/DDBJ whole genome shotgun (WGS) entry which is preliminary data.</text>
</comment>
<organism evidence="1 2">
    <name type="scientific">Halobacteriovorax marinus</name>
    <dbReference type="NCBI Taxonomy" id="97084"/>
    <lineage>
        <taxon>Bacteria</taxon>
        <taxon>Pseudomonadati</taxon>
        <taxon>Bdellovibrionota</taxon>
        <taxon>Bacteriovoracia</taxon>
        <taxon>Bacteriovoracales</taxon>
        <taxon>Halobacteriovoraceae</taxon>
        <taxon>Halobacteriovorax</taxon>
    </lineage>
</organism>
<proteinExistence type="predicted"/>
<dbReference type="AlphaFoldDB" id="A0A1Y5F3N5"/>
<gene>
    <name evidence="1" type="ORF">A9Q84_17930</name>
</gene>
<sequence length="286" mass="31372">MIIKVVLVFLGIVLTHQAYSVECVKGALTVIEGLSSIGRATTFAKMGIKLAGKTEKMSDYKRAQFCNEKIAMKGITAQAWRCKDGSITYDQPKSTGIGGYNGFCGETAASNILHMHCGLMASPTKYCNSFTKDFTPGTRAGSLKTGLNSMFKENKPLCPEGKWESYSSSGSPEEYIQYLLGGLKQKSNFTRTRDSKGKVKIFPFPIMIEVPPVGSKGLHWVTVLDVIGYKKGKDLEKQTGCEVMINHWGDQYKVPCTRLALWAKRSGCGAAGMVCGEYPRVKFIPK</sequence>
<reference evidence="2" key="1">
    <citation type="journal article" date="2017" name="Proc. Natl. Acad. Sci. U.S.A.">
        <title>Simulation of Deepwater Horizon oil plume reveals substrate specialization within a complex community of hydrocarbon-degraders.</title>
        <authorList>
            <person name="Hu P."/>
            <person name="Dubinsky E.A."/>
            <person name="Probst A.J."/>
            <person name="Wang J."/>
            <person name="Sieber C.M.K."/>
            <person name="Tom L.M."/>
            <person name="Gardinali P."/>
            <person name="Banfield J.F."/>
            <person name="Atlas R.M."/>
            <person name="Andersen G.L."/>
        </authorList>
    </citation>
    <scope>NUCLEOTIDE SEQUENCE [LARGE SCALE GENOMIC DNA]</scope>
</reference>
<dbReference type="Proteomes" id="UP000196531">
    <property type="component" value="Unassembled WGS sequence"/>
</dbReference>
<evidence type="ECO:0000313" key="2">
    <source>
        <dbReference type="Proteomes" id="UP000196531"/>
    </source>
</evidence>
<evidence type="ECO:0000313" key="1">
    <source>
        <dbReference type="EMBL" id="OUR94182.1"/>
    </source>
</evidence>
<accession>A0A1Y5F3N5</accession>
<dbReference type="EMBL" id="MAAO01000011">
    <property type="protein sequence ID" value="OUR94182.1"/>
    <property type="molecule type" value="Genomic_DNA"/>
</dbReference>
<protein>
    <submittedName>
        <fullName evidence="1">Uncharacterized protein</fullName>
    </submittedName>
</protein>
<name>A0A1Y5F3N5_9BACT</name>